<dbReference type="InterPro" id="IPR009050">
    <property type="entry name" value="Globin-like_sf"/>
</dbReference>
<dbReference type="Gene3D" id="1.10.490.10">
    <property type="entry name" value="Globins"/>
    <property type="match status" value="1"/>
</dbReference>
<dbReference type="Pfam" id="PF01152">
    <property type="entry name" value="Bac_globin"/>
    <property type="match status" value="1"/>
</dbReference>
<dbReference type="RefSeq" id="WP_084354957.1">
    <property type="nucleotide sequence ID" value="NZ_FWYD01000030.1"/>
</dbReference>
<dbReference type="STRING" id="1387277.SAMN06295998_13026"/>
<dbReference type="Proteomes" id="UP000192330">
    <property type="component" value="Unassembled WGS sequence"/>
</dbReference>
<dbReference type="EMBL" id="FWYD01000030">
    <property type="protein sequence ID" value="SMD09707.1"/>
    <property type="molecule type" value="Genomic_DNA"/>
</dbReference>
<dbReference type="InterPro" id="IPR001486">
    <property type="entry name" value="Hemoglobin_trunc"/>
</dbReference>
<keyword evidence="3 5" id="KW-0479">Metal-binding</keyword>
<keyword evidence="4 5" id="KW-0408">Iron</keyword>
<keyword evidence="7" id="KW-1185">Reference proteome</keyword>
<dbReference type="SUPFAM" id="SSF46458">
    <property type="entry name" value="Globin-like"/>
    <property type="match status" value="1"/>
</dbReference>
<protein>
    <submittedName>
        <fullName evidence="6">Hemoglobin</fullName>
    </submittedName>
</protein>
<gene>
    <name evidence="6" type="ORF">SAMN06295998_13026</name>
</gene>
<name>A0A1W2EJ27_9RHOB</name>
<accession>A0A1W2EJ27</accession>
<evidence type="ECO:0000313" key="7">
    <source>
        <dbReference type="Proteomes" id="UP000192330"/>
    </source>
</evidence>
<evidence type="ECO:0000256" key="5">
    <source>
        <dbReference type="PIRSR" id="PIRSR601486-1"/>
    </source>
</evidence>
<keyword evidence="2 5" id="KW-0349">Heme</keyword>
<evidence type="ECO:0000313" key="6">
    <source>
        <dbReference type="EMBL" id="SMD09707.1"/>
    </source>
</evidence>
<reference evidence="6 7" key="1">
    <citation type="submission" date="2017-04" db="EMBL/GenBank/DDBJ databases">
        <authorList>
            <person name="Afonso C.L."/>
            <person name="Miller P.J."/>
            <person name="Scott M.A."/>
            <person name="Spackman E."/>
            <person name="Goraichik I."/>
            <person name="Dimitrov K.M."/>
            <person name="Suarez D.L."/>
            <person name="Swayne D.E."/>
        </authorList>
    </citation>
    <scope>NUCLEOTIDE SEQUENCE [LARGE SCALE GENOMIC DNA]</scope>
    <source>
        <strain evidence="6 7">CGMCC 1.12644</strain>
    </source>
</reference>
<evidence type="ECO:0000256" key="2">
    <source>
        <dbReference type="ARBA" id="ARBA00022617"/>
    </source>
</evidence>
<evidence type="ECO:0000256" key="3">
    <source>
        <dbReference type="ARBA" id="ARBA00022723"/>
    </source>
</evidence>
<dbReference type="CDD" id="cd08916">
    <property type="entry name" value="TrHb3_P"/>
    <property type="match status" value="1"/>
</dbReference>
<feature type="binding site" description="distal binding residue" evidence="5">
    <location>
        <position position="69"/>
    </location>
    <ligand>
        <name>heme</name>
        <dbReference type="ChEBI" id="CHEBI:30413"/>
    </ligand>
    <ligandPart>
        <name>Fe</name>
        <dbReference type="ChEBI" id="CHEBI:18248"/>
    </ligandPart>
</feature>
<sequence>MPPRIPVTEDQIDRVVSEFYARVRSHPALGAVFAAHVDDWPTHEEKIGRFWRNALLLQRCYDGNPMQVHRAAGNVKSQHFPVWLSLFDAVLDQELPQPLAQAWSALAHRIGRGLSYGLPSEQGAPAMPYLGEAWVKKNPLPATDDR</sequence>
<dbReference type="InterPro" id="IPR012292">
    <property type="entry name" value="Globin/Proto"/>
</dbReference>
<dbReference type="OrthoDB" id="25954at2"/>
<dbReference type="GO" id="GO:0020037">
    <property type="term" value="F:heme binding"/>
    <property type="evidence" value="ECO:0007669"/>
    <property type="project" value="InterPro"/>
</dbReference>
<evidence type="ECO:0000256" key="4">
    <source>
        <dbReference type="ARBA" id="ARBA00023004"/>
    </source>
</evidence>
<dbReference type="GO" id="GO:0019825">
    <property type="term" value="F:oxygen binding"/>
    <property type="evidence" value="ECO:0007669"/>
    <property type="project" value="InterPro"/>
</dbReference>
<organism evidence="6 7">
    <name type="scientific">Primorskyibacter flagellatus</name>
    <dbReference type="NCBI Taxonomy" id="1387277"/>
    <lineage>
        <taxon>Bacteria</taxon>
        <taxon>Pseudomonadati</taxon>
        <taxon>Pseudomonadota</taxon>
        <taxon>Alphaproteobacteria</taxon>
        <taxon>Rhodobacterales</taxon>
        <taxon>Roseobacteraceae</taxon>
        <taxon>Primorskyibacter</taxon>
    </lineage>
</organism>
<dbReference type="AlphaFoldDB" id="A0A1W2EJ27"/>
<dbReference type="GO" id="GO:0046872">
    <property type="term" value="F:metal ion binding"/>
    <property type="evidence" value="ECO:0007669"/>
    <property type="project" value="UniProtKB-KW"/>
</dbReference>
<proteinExistence type="predicted"/>
<keyword evidence="1" id="KW-0813">Transport</keyword>
<evidence type="ECO:0000256" key="1">
    <source>
        <dbReference type="ARBA" id="ARBA00022448"/>
    </source>
</evidence>